<gene>
    <name evidence="12" type="ORF">GA0070620_1303</name>
</gene>
<keyword evidence="3" id="KW-0436">Ligase</keyword>
<dbReference type="InterPro" id="IPR011761">
    <property type="entry name" value="ATP-grasp"/>
</dbReference>
<dbReference type="PROSITE" id="PS50979">
    <property type="entry name" value="BC"/>
    <property type="match status" value="1"/>
</dbReference>
<dbReference type="NCBIfam" id="NF006367">
    <property type="entry name" value="PRK08591.1"/>
    <property type="match status" value="1"/>
</dbReference>
<reference evidence="13" key="1">
    <citation type="submission" date="2016-06" db="EMBL/GenBank/DDBJ databases">
        <authorList>
            <person name="Varghese N."/>
        </authorList>
    </citation>
    <scope>NUCLEOTIDE SEQUENCE [LARGE SCALE GENOMIC DNA]</scope>
    <source>
        <strain evidence="13">DSM 45344</strain>
    </source>
</reference>
<dbReference type="PROSITE" id="PS50975">
    <property type="entry name" value="ATP_GRASP"/>
    <property type="match status" value="1"/>
</dbReference>
<feature type="domain" description="ATP-grasp" evidence="10">
    <location>
        <begin position="120"/>
        <end position="317"/>
    </location>
</feature>
<evidence type="ECO:0000256" key="6">
    <source>
        <dbReference type="ARBA" id="ARBA00023267"/>
    </source>
</evidence>
<feature type="compositionally biased region" description="Low complexity" evidence="9">
    <location>
        <begin position="470"/>
        <end position="481"/>
    </location>
</feature>
<feature type="region of interest" description="Disordered" evidence="9">
    <location>
        <begin position="447"/>
        <end position="502"/>
    </location>
</feature>
<comment type="catalytic activity">
    <reaction evidence="7">
        <text>N(6)-biotinyl-L-lysyl-[protein] + hydrogencarbonate + ATP = N(6)-carboxybiotinyl-L-lysyl-[protein] + ADP + phosphate + H(+)</text>
        <dbReference type="Rhea" id="RHEA:13501"/>
        <dbReference type="Rhea" id="RHEA-COMP:10505"/>
        <dbReference type="Rhea" id="RHEA-COMP:10506"/>
        <dbReference type="ChEBI" id="CHEBI:15378"/>
        <dbReference type="ChEBI" id="CHEBI:17544"/>
        <dbReference type="ChEBI" id="CHEBI:30616"/>
        <dbReference type="ChEBI" id="CHEBI:43474"/>
        <dbReference type="ChEBI" id="CHEBI:83144"/>
        <dbReference type="ChEBI" id="CHEBI:83145"/>
        <dbReference type="ChEBI" id="CHEBI:456216"/>
        <dbReference type="EC" id="6.3.4.14"/>
    </reaction>
</comment>
<dbReference type="GO" id="GO:0004075">
    <property type="term" value="F:biotin carboxylase activity"/>
    <property type="evidence" value="ECO:0007669"/>
    <property type="project" value="UniProtKB-EC"/>
</dbReference>
<dbReference type="EC" id="6.3.4.14" evidence="2"/>
<protein>
    <recommendedName>
        <fullName evidence="2">biotin carboxylase</fullName>
        <ecNumber evidence="2">6.3.4.14</ecNumber>
    </recommendedName>
</protein>
<dbReference type="STRING" id="307121.GA0070620_1303"/>
<dbReference type="PROSITE" id="PS00866">
    <property type="entry name" value="CPSASE_1"/>
    <property type="match status" value="1"/>
</dbReference>
<evidence type="ECO:0000259" key="10">
    <source>
        <dbReference type="PROSITE" id="PS50975"/>
    </source>
</evidence>
<dbReference type="InterPro" id="IPR011764">
    <property type="entry name" value="Biotin_carboxylation_dom"/>
</dbReference>
<dbReference type="GO" id="GO:0005524">
    <property type="term" value="F:ATP binding"/>
    <property type="evidence" value="ECO:0007669"/>
    <property type="project" value="UniProtKB-UniRule"/>
</dbReference>
<dbReference type="InterPro" id="IPR016185">
    <property type="entry name" value="PreATP-grasp_dom_sf"/>
</dbReference>
<keyword evidence="5 8" id="KW-0067">ATP-binding</keyword>
<dbReference type="GO" id="GO:0046872">
    <property type="term" value="F:metal ion binding"/>
    <property type="evidence" value="ECO:0007669"/>
    <property type="project" value="InterPro"/>
</dbReference>
<comment type="function">
    <text evidence="1">This protein is a component of the acetyl coenzyme A carboxylase complex; first, biotin carboxylase catalyzes the carboxylation of the carrier protein and then the transcarboxylase transfers the carboxyl group to form malonyl-CoA.</text>
</comment>
<dbReference type="SUPFAM" id="SSF56059">
    <property type="entry name" value="Glutathione synthetase ATP-binding domain-like"/>
    <property type="match status" value="1"/>
</dbReference>
<evidence type="ECO:0000256" key="7">
    <source>
        <dbReference type="ARBA" id="ARBA00048600"/>
    </source>
</evidence>
<dbReference type="PATRIC" id="fig|307121.4.peg.1337"/>
<accession>A0A1C3MZS9</accession>
<evidence type="ECO:0000256" key="4">
    <source>
        <dbReference type="ARBA" id="ARBA00022741"/>
    </source>
</evidence>
<evidence type="ECO:0000256" key="5">
    <source>
        <dbReference type="ARBA" id="ARBA00022840"/>
    </source>
</evidence>
<keyword evidence="4 8" id="KW-0547">Nucleotide-binding</keyword>
<evidence type="ECO:0000259" key="11">
    <source>
        <dbReference type="PROSITE" id="PS50979"/>
    </source>
</evidence>
<dbReference type="Pfam" id="PF02785">
    <property type="entry name" value="Biotin_carb_C"/>
    <property type="match status" value="1"/>
</dbReference>
<sequence>MFDKVLIANRGEIALRVLRACRELGIRTAVVYSAADAESAAVRLADQAVRIGPAASRRSYLNAAAIVEAARQVGAQAVHPGYGFLSEDADFAEICAENGLTFIGPPPQVMAALADKSSARALMSRAGLPLPAGSVQPVVTVDAAVEVAAGIGYPVIVKAAAGGGGRGMTVVWSPADLPRAYAKTRAAALAAFGDDRVYVERYLTDARHVEVQVLCDAHGNGVHLGTRDCSVQRRHQKLVEEAPAPALSAATLDTIAETALRGALAVGFTGAGTLEFLVDAEERFHFLEINCRIQVEHPVTEMITGIDLVHEQLHIAAGVPLRWSQDEIRPRGVAVECRVNVEDPDRGFAPTPGRLERFVPPGGPFTRVDTHGRPGYVVGPHYDSLLAKVVVWAPDRELALNRLERALDEFEIGGPGVRTTIPFVRRVLDDAAFRKGRYTTGLVDRLLAVDPPPDPAAPEQPAPPAPPEQAAPAGDAPTSTAPRPPAAPVTATRPPAPAGSSA</sequence>
<dbReference type="Gene3D" id="3.30.470.20">
    <property type="entry name" value="ATP-grasp fold, B domain"/>
    <property type="match status" value="1"/>
</dbReference>
<dbReference type="Proteomes" id="UP000199393">
    <property type="component" value="Chromosome I"/>
</dbReference>
<dbReference type="Pfam" id="PF02786">
    <property type="entry name" value="CPSase_L_D2"/>
    <property type="match status" value="1"/>
</dbReference>
<dbReference type="RefSeq" id="WP_091589013.1">
    <property type="nucleotide sequence ID" value="NZ_JBHRWG010000003.1"/>
</dbReference>
<dbReference type="InterPro" id="IPR005479">
    <property type="entry name" value="CPAse_ATP-bd"/>
</dbReference>
<feature type="compositionally biased region" description="Pro residues" evidence="9">
    <location>
        <begin position="450"/>
        <end position="469"/>
    </location>
</feature>
<evidence type="ECO:0000256" key="8">
    <source>
        <dbReference type="PROSITE-ProRule" id="PRU00409"/>
    </source>
</evidence>
<dbReference type="SUPFAM" id="SSF52440">
    <property type="entry name" value="PreATP-grasp domain"/>
    <property type="match status" value="1"/>
</dbReference>
<keyword evidence="13" id="KW-1185">Reference proteome</keyword>
<dbReference type="InterPro" id="IPR051602">
    <property type="entry name" value="ACC_Biotin_Carboxylase"/>
</dbReference>
<evidence type="ECO:0000256" key="3">
    <source>
        <dbReference type="ARBA" id="ARBA00022598"/>
    </source>
</evidence>
<dbReference type="EMBL" id="LT598496">
    <property type="protein sequence ID" value="SBV25821.1"/>
    <property type="molecule type" value="Genomic_DNA"/>
</dbReference>
<dbReference type="InterPro" id="IPR011054">
    <property type="entry name" value="Rudment_hybrid_motif"/>
</dbReference>
<dbReference type="Pfam" id="PF00289">
    <property type="entry name" value="Biotin_carb_N"/>
    <property type="match status" value="1"/>
</dbReference>
<evidence type="ECO:0000313" key="12">
    <source>
        <dbReference type="EMBL" id="SBV25821.1"/>
    </source>
</evidence>
<dbReference type="PANTHER" id="PTHR48095">
    <property type="entry name" value="PYRUVATE CARBOXYLASE SUBUNIT A"/>
    <property type="match status" value="1"/>
</dbReference>
<name>A0A1C3MZS9_9ACTN</name>
<evidence type="ECO:0000256" key="9">
    <source>
        <dbReference type="SAM" id="MobiDB-lite"/>
    </source>
</evidence>
<dbReference type="OrthoDB" id="249215at2"/>
<dbReference type="SMART" id="SM00878">
    <property type="entry name" value="Biotin_carb_C"/>
    <property type="match status" value="1"/>
</dbReference>
<proteinExistence type="predicted"/>
<organism evidence="12 13">
    <name type="scientific">Micromonospora krabiensis</name>
    <dbReference type="NCBI Taxonomy" id="307121"/>
    <lineage>
        <taxon>Bacteria</taxon>
        <taxon>Bacillati</taxon>
        <taxon>Actinomycetota</taxon>
        <taxon>Actinomycetes</taxon>
        <taxon>Micromonosporales</taxon>
        <taxon>Micromonosporaceae</taxon>
        <taxon>Micromonospora</taxon>
    </lineage>
</organism>
<evidence type="ECO:0000256" key="2">
    <source>
        <dbReference type="ARBA" id="ARBA00013263"/>
    </source>
</evidence>
<keyword evidence="6" id="KW-0092">Biotin</keyword>
<dbReference type="InterPro" id="IPR005481">
    <property type="entry name" value="BC-like_N"/>
</dbReference>
<evidence type="ECO:0000256" key="1">
    <source>
        <dbReference type="ARBA" id="ARBA00003761"/>
    </source>
</evidence>
<evidence type="ECO:0000313" key="13">
    <source>
        <dbReference type="Proteomes" id="UP000199393"/>
    </source>
</evidence>
<feature type="domain" description="Biotin carboxylation" evidence="11">
    <location>
        <begin position="1"/>
        <end position="448"/>
    </location>
</feature>
<dbReference type="AlphaFoldDB" id="A0A1C3MZS9"/>
<dbReference type="FunFam" id="3.40.50.20:FF:000010">
    <property type="entry name" value="Propionyl-CoA carboxylase subunit alpha"/>
    <property type="match status" value="1"/>
</dbReference>
<dbReference type="PANTHER" id="PTHR48095:SF2">
    <property type="entry name" value="BIOTIN CARBOXYLASE, CHLOROPLASTIC"/>
    <property type="match status" value="1"/>
</dbReference>
<dbReference type="SUPFAM" id="SSF51246">
    <property type="entry name" value="Rudiment single hybrid motif"/>
    <property type="match status" value="1"/>
</dbReference>
<dbReference type="InterPro" id="IPR005482">
    <property type="entry name" value="Biotin_COase_C"/>
</dbReference>